<organism evidence="2 3">
    <name type="scientific">Weissella coleopterorum</name>
    <dbReference type="NCBI Taxonomy" id="2714949"/>
    <lineage>
        <taxon>Bacteria</taxon>
        <taxon>Bacillati</taxon>
        <taxon>Bacillota</taxon>
        <taxon>Bacilli</taxon>
        <taxon>Lactobacillales</taxon>
        <taxon>Lactobacillaceae</taxon>
        <taxon>Weissella</taxon>
    </lineage>
</organism>
<dbReference type="RefSeq" id="WP_166009284.1">
    <property type="nucleotide sequence ID" value="NZ_CP049888.1"/>
</dbReference>
<reference evidence="2 3" key="1">
    <citation type="submission" date="2020-03" db="EMBL/GenBank/DDBJ databases">
        <title>Weissella sp. nov., isolated from Cybister lewisianus.</title>
        <authorList>
            <person name="Hyun D.-W."/>
            <person name="Bae J.-W."/>
        </authorList>
    </citation>
    <scope>NUCLEOTIDE SEQUENCE [LARGE SCALE GENOMIC DNA]</scope>
    <source>
        <strain evidence="2 3">HDW19</strain>
    </source>
</reference>
<dbReference type="Proteomes" id="UP000500741">
    <property type="component" value="Chromosome"/>
</dbReference>
<feature type="region of interest" description="Disordered" evidence="1">
    <location>
        <begin position="64"/>
        <end position="86"/>
    </location>
</feature>
<feature type="region of interest" description="Disordered" evidence="1">
    <location>
        <begin position="144"/>
        <end position="163"/>
    </location>
</feature>
<evidence type="ECO:0000256" key="1">
    <source>
        <dbReference type="SAM" id="MobiDB-lite"/>
    </source>
</evidence>
<proteinExistence type="predicted"/>
<evidence type="ECO:0000313" key="3">
    <source>
        <dbReference type="Proteomes" id="UP000500741"/>
    </source>
</evidence>
<dbReference type="EMBL" id="CP049888">
    <property type="protein sequence ID" value="QIL50055.1"/>
    <property type="molecule type" value="Genomic_DNA"/>
</dbReference>
<feature type="compositionally biased region" description="Low complexity" evidence="1">
    <location>
        <begin position="72"/>
        <end position="81"/>
    </location>
</feature>
<accession>A0A6G8AYL4</accession>
<evidence type="ECO:0000313" key="2">
    <source>
        <dbReference type="EMBL" id="QIL50055.1"/>
    </source>
</evidence>
<keyword evidence="3" id="KW-1185">Reference proteome</keyword>
<gene>
    <name evidence="2" type="ORF">G7084_01205</name>
</gene>
<sequence length="347" mass="38383">METAVKVETPVDLKNAKAETIQVKSGALNLEASKTAVPKVEEPEVKTVDSKIPKSELIETVKQEPVAETVDKSTTTETEVETAVKVETPVDLKNAKAEPTQVNPEALNPEASKTAVPKIEEPEVKTVDPKTLKSEVVETIKEEPVAETVDKSTTNESKLETEVKVETPVDLRNEALESDQAKVDVNKTEVPKPVVSKVVKLEVKAAYPMTPKPEVVETIKQQPATERVEESVLPVEFGASKMVKRAFNLDQSLVGISKKTNEILSMPLAIDRVNQRNIYSLTSINSIKPHKMYPSIHQITSQQLLAKCQSNLAISLPQTHADKRSKVCLNLLILSLGSMLYWYFRKR</sequence>
<dbReference type="AlphaFoldDB" id="A0A6G8AYL4"/>
<protein>
    <submittedName>
        <fullName evidence="2">Uncharacterized protein</fullName>
    </submittedName>
</protein>
<name>A0A6G8AYL4_9LACO</name>
<dbReference type="KEGG" id="wco:G7084_01205"/>